<evidence type="ECO:0000313" key="2">
    <source>
        <dbReference type="Proteomes" id="UP000822476"/>
    </source>
</evidence>
<keyword evidence="2" id="KW-1185">Reference proteome</keyword>
<sequence>MLRDTLLSCVNSGGLSQTARDCAAVPTSTTSHMVISLNSCHVDRFAVGLYNRTSQDFCVITIISNNLSLMLIFKSHVWLSDVKVKDLNCHFDGRT</sequence>
<dbReference type="AlphaFoldDB" id="A0A8S9YUQ6"/>
<name>A0A8S9YUQ6_9TREM</name>
<comment type="caution">
    <text evidence="1">The sequence shown here is derived from an EMBL/GenBank/DDBJ whole genome shotgun (WGS) entry which is preliminary data.</text>
</comment>
<proteinExistence type="predicted"/>
<dbReference type="Proteomes" id="UP000822476">
    <property type="component" value="Unassembled WGS sequence"/>
</dbReference>
<gene>
    <name evidence="1" type="ORF">EG68_03416</name>
</gene>
<dbReference type="EMBL" id="JTDE01001542">
    <property type="protein sequence ID" value="KAF7258765.1"/>
    <property type="molecule type" value="Genomic_DNA"/>
</dbReference>
<reference evidence="1" key="1">
    <citation type="submission" date="2019-07" db="EMBL/GenBank/DDBJ databases">
        <title>Annotation for the trematode Paragonimus miyazaki's.</title>
        <authorList>
            <person name="Choi Y.-J."/>
        </authorList>
    </citation>
    <scope>NUCLEOTIDE SEQUENCE</scope>
    <source>
        <strain evidence="1">Japan</strain>
    </source>
</reference>
<accession>A0A8S9YUQ6</accession>
<evidence type="ECO:0000313" key="1">
    <source>
        <dbReference type="EMBL" id="KAF7258765.1"/>
    </source>
</evidence>
<organism evidence="1 2">
    <name type="scientific">Paragonimus skrjabini miyazakii</name>
    <dbReference type="NCBI Taxonomy" id="59628"/>
    <lineage>
        <taxon>Eukaryota</taxon>
        <taxon>Metazoa</taxon>
        <taxon>Spiralia</taxon>
        <taxon>Lophotrochozoa</taxon>
        <taxon>Platyhelminthes</taxon>
        <taxon>Trematoda</taxon>
        <taxon>Digenea</taxon>
        <taxon>Plagiorchiida</taxon>
        <taxon>Troglotremata</taxon>
        <taxon>Troglotrematidae</taxon>
        <taxon>Paragonimus</taxon>
    </lineage>
</organism>
<protein>
    <submittedName>
        <fullName evidence="1">Uncharacterized protein</fullName>
    </submittedName>
</protein>